<keyword evidence="2 5" id="KW-0812">Transmembrane</keyword>
<dbReference type="GO" id="GO:0016020">
    <property type="term" value="C:membrane"/>
    <property type="evidence" value="ECO:0007669"/>
    <property type="project" value="UniProtKB-SubCell"/>
</dbReference>
<keyword evidence="3 5" id="KW-1133">Transmembrane helix</keyword>
<name>A0AB39ICP9_9GAMM</name>
<dbReference type="AlphaFoldDB" id="A0AB39ICP9"/>
<dbReference type="EMBL" id="CP162411">
    <property type="protein sequence ID" value="XDL13604.1"/>
    <property type="molecule type" value="Genomic_DNA"/>
</dbReference>
<evidence type="ECO:0000256" key="4">
    <source>
        <dbReference type="ARBA" id="ARBA00023136"/>
    </source>
</evidence>
<accession>A0AB39ICP9</accession>
<evidence type="ECO:0000256" key="1">
    <source>
        <dbReference type="ARBA" id="ARBA00004167"/>
    </source>
</evidence>
<dbReference type="InterPro" id="IPR035658">
    <property type="entry name" value="TrbF"/>
</dbReference>
<proteinExistence type="predicted"/>
<protein>
    <submittedName>
        <fullName evidence="7">Conjugal transfer protein TrbF</fullName>
    </submittedName>
</protein>
<dbReference type="Gene3D" id="3.10.450.230">
    <property type="entry name" value="VirB8 protein"/>
    <property type="match status" value="1"/>
</dbReference>
<organism evidence="7">
    <name type="scientific">Dickeya oryzae</name>
    <dbReference type="NCBI Taxonomy" id="1240404"/>
    <lineage>
        <taxon>Bacteria</taxon>
        <taxon>Pseudomonadati</taxon>
        <taxon>Pseudomonadota</taxon>
        <taxon>Gammaproteobacteria</taxon>
        <taxon>Enterobacterales</taxon>
        <taxon>Pectobacteriaceae</taxon>
        <taxon>Dickeya</taxon>
    </lineage>
</organism>
<dbReference type="Pfam" id="PF04335">
    <property type="entry name" value="VirB8"/>
    <property type="match status" value="1"/>
</dbReference>
<dbReference type="NCBIfam" id="NF010446">
    <property type="entry name" value="PRK13872.1"/>
    <property type="match status" value="1"/>
</dbReference>
<dbReference type="SUPFAM" id="SSF54427">
    <property type="entry name" value="NTF2-like"/>
    <property type="match status" value="1"/>
</dbReference>
<comment type="subcellular location">
    <subcellularLocation>
        <location evidence="1">Membrane</location>
        <topology evidence="1">Single-pass membrane protein</topology>
    </subcellularLocation>
</comment>
<dbReference type="InterPro" id="IPR032710">
    <property type="entry name" value="NTF2-like_dom_sf"/>
</dbReference>
<evidence type="ECO:0000256" key="5">
    <source>
        <dbReference type="SAM" id="Phobius"/>
    </source>
</evidence>
<reference evidence="7" key="1">
    <citation type="submission" date="2024-07" db="EMBL/GenBank/DDBJ databases">
        <authorList>
            <person name="Pedron J."/>
        </authorList>
    </citation>
    <scope>NUCLEOTIDE SEQUENCE</scope>
    <source>
        <strain evidence="7">A642-S2-A17</strain>
    </source>
</reference>
<feature type="domain" description="Bacterial virulence protein VirB8" evidence="6">
    <location>
        <begin position="41"/>
        <end position="243"/>
    </location>
</feature>
<evidence type="ECO:0000259" key="6">
    <source>
        <dbReference type="Pfam" id="PF04335"/>
    </source>
</evidence>
<sequence>MMDDVSVIDRFLDTFSTYIDSGFGLVRGEVSFLTATPYQAAAEVWDTRIGTARVQARNWRLMAFGCLLLALLMAVGLIWRAMQSALVPYVVEVEKSGEVRAVAPAVTTYQPSEAQIAYHLARFITLVRSLSLDPVVVRQNWLEAYAYTTDQGAAVLNAYARAQDPFSRIGNESVTVQIASVVRSSDRSFEVRWSEQHFIHGTPSESERWTAMLTVVQHTPRTEQQLRLNPLGIYINGLSWSRELAMPEGGQP</sequence>
<dbReference type="CDD" id="cd16425">
    <property type="entry name" value="TrbF"/>
    <property type="match status" value="1"/>
</dbReference>
<evidence type="ECO:0000313" key="7">
    <source>
        <dbReference type="EMBL" id="XDL13604.1"/>
    </source>
</evidence>
<keyword evidence="4 5" id="KW-0472">Membrane</keyword>
<gene>
    <name evidence="7" type="primary">trbF</name>
    <name evidence="7" type="ORF">LF923_0015555</name>
</gene>
<feature type="transmembrane region" description="Helical" evidence="5">
    <location>
        <begin position="61"/>
        <end position="82"/>
    </location>
</feature>
<evidence type="ECO:0000256" key="2">
    <source>
        <dbReference type="ARBA" id="ARBA00022692"/>
    </source>
</evidence>
<dbReference type="InterPro" id="IPR007430">
    <property type="entry name" value="VirB8"/>
</dbReference>
<evidence type="ECO:0000256" key="3">
    <source>
        <dbReference type="ARBA" id="ARBA00022989"/>
    </source>
</evidence>